<organism evidence="1 2">
    <name type="scientific">Antarcticimicrobium luteum</name>
    <dbReference type="NCBI Taxonomy" id="2547397"/>
    <lineage>
        <taxon>Bacteria</taxon>
        <taxon>Pseudomonadati</taxon>
        <taxon>Pseudomonadota</taxon>
        <taxon>Alphaproteobacteria</taxon>
        <taxon>Rhodobacterales</taxon>
        <taxon>Paracoccaceae</taxon>
        <taxon>Antarcticimicrobium</taxon>
    </lineage>
</organism>
<reference evidence="1 2" key="1">
    <citation type="submission" date="2019-03" db="EMBL/GenBank/DDBJ databases">
        <title>Ruegeria lutea sp. nov., a novel strain, isolated from marine sediment, the Masan Bay, South Korea.</title>
        <authorList>
            <person name="Kim J."/>
            <person name="Kim D.-Y."/>
            <person name="Lee S.-S."/>
        </authorList>
    </citation>
    <scope>NUCLEOTIDE SEQUENCE [LARGE SCALE GENOMIC DNA]</scope>
    <source>
        <strain evidence="1 2">318-1</strain>
    </source>
</reference>
<dbReference type="OrthoDB" id="6140227at2"/>
<gene>
    <name evidence="1" type="ORF">E1832_09105</name>
</gene>
<dbReference type="Proteomes" id="UP000295301">
    <property type="component" value="Unassembled WGS sequence"/>
</dbReference>
<dbReference type="EMBL" id="SMUV01000062">
    <property type="protein sequence ID" value="TDK48940.1"/>
    <property type="molecule type" value="Genomic_DNA"/>
</dbReference>
<evidence type="ECO:0000313" key="1">
    <source>
        <dbReference type="EMBL" id="TDK48940.1"/>
    </source>
</evidence>
<keyword evidence="2" id="KW-1185">Reference proteome</keyword>
<accession>A0A4R5VA02</accession>
<proteinExistence type="predicted"/>
<dbReference type="AlphaFoldDB" id="A0A4R5VA02"/>
<evidence type="ECO:0000313" key="2">
    <source>
        <dbReference type="Proteomes" id="UP000295301"/>
    </source>
</evidence>
<dbReference type="RefSeq" id="WP_133359432.1">
    <property type="nucleotide sequence ID" value="NZ_SMUV01000062.1"/>
</dbReference>
<name>A0A4R5VA02_9RHOB</name>
<comment type="caution">
    <text evidence="1">The sequence shown here is derived from an EMBL/GenBank/DDBJ whole genome shotgun (WGS) entry which is preliminary data.</text>
</comment>
<sequence length="375" mass="43203">MTDDVTEWDFRGLRDTFLSRRYFRKFETITGHLVQVTGAMRAEGALTRPEVKVLSRYLLGLTYSFRALSMKYLMIGRDTGPVFGSMLMDKRDSGFPVGTELLVMANDAQQAGRHLGNMPSTEQYKDDMIRMIIGERAIPTRLQFALSQRLYYEELARGDLFWVRNDPECQWLGNPDEDRRRFLLHWAVYDSQVNLPVVYLMELEDTGRIALPKDEARWPRAQAHLMAQSLDALKLVTIARGFDEDFDDLHPKRLRRIHVGPMYSHAFTEQTGPLREVLEEAHAPEGQDWALAWTEEELESERAVEERSGWFSRVEREVFALDPFGGRGAETGATRTARSLILPQRVFQVLAEKNPPGFEDVRKFVVGPQGQVLRY</sequence>
<protein>
    <submittedName>
        <fullName evidence="1">Uncharacterized protein</fullName>
    </submittedName>
</protein>